<dbReference type="Proteomes" id="UP000295188">
    <property type="component" value="Unassembled WGS sequence"/>
</dbReference>
<dbReference type="RefSeq" id="WP_132550742.1">
    <property type="nucleotide sequence ID" value="NZ_SMAA01000014.1"/>
</dbReference>
<dbReference type="GO" id="GO:0015074">
    <property type="term" value="P:DNA integration"/>
    <property type="evidence" value="ECO:0007669"/>
    <property type="project" value="InterPro"/>
</dbReference>
<proteinExistence type="inferred from homology"/>
<dbReference type="PANTHER" id="PTHR35004">
    <property type="entry name" value="TRANSPOSASE RV3428C-RELATED"/>
    <property type="match status" value="1"/>
</dbReference>
<protein>
    <submittedName>
        <fullName evidence="7">Transposase</fullName>
    </submittedName>
</protein>
<dbReference type="GO" id="GO:0006310">
    <property type="term" value="P:DNA recombination"/>
    <property type="evidence" value="ECO:0007669"/>
    <property type="project" value="UniProtKB-KW"/>
</dbReference>
<dbReference type="GO" id="GO:0003677">
    <property type="term" value="F:DNA binding"/>
    <property type="evidence" value="ECO:0007669"/>
    <property type="project" value="UniProtKB-KW"/>
</dbReference>
<reference evidence="7 8" key="1">
    <citation type="submission" date="2019-03" db="EMBL/GenBank/DDBJ databases">
        <title>Genomic Encyclopedia of Type Strains, Phase IV (KMG-IV): sequencing the most valuable type-strain genomes for metagenomic binning, comparative biology and taxonomic classification.</title>
        <authorList>
            <person name="Goeker M."/>
        </authorList>
    </citation>
    <scope>NUCLEOTIDE SEQUENCE [LARGE SCALE GENOMIC DNA]</scope>
    <source>
        <strain evidence="7 8">DSM 20467</strain>
    </source>
</reference>
<dbReference type="PROSITE" id="PS50531">
    <property type="entry name" value="HTH_IS21"/>
    <property type="match status" value="1"/>
</dbReference>
<evidence type="ECO:0000256" key="1">
    <source>
        <dbReference type="ARBA" id="ARBA00009277"/>
    </source>
</evidence>
<feature type="domain" description="HTH IS21-type" evidence="5">
    <location>
        <begin position="5"/>
        <end position="68"/>
    </location>
</feature>
<organism evidence="7 8">
    <name type="scientific">Pectinatus cerevisiiphilus</name>
    <dbReference type="NCBI Taxonomy" id="86956"/>
    <lineage>
        <taxon>Bacteria</taxon>
        <taxon>Bacillati</taxon>
        <taxon>Bacillota</taxon>
        <taxon>Negativicutes</taxon>
        <taxon>Selenomonadales</taxon>
        <taxon>Selenomonadaceae</taxon>
        <taxon>Pectinatus</taxon>
    </lineage>
</organism>
<comment type="similarity">
    <text evidence="1">Belongs to the transposase IS21/IS408/IS1162 family.</text>
</comment>
<keyword evidence="8" id="KW-1185">Reference proteome</keyword>
<dbReference type="InterPro" id="IPR017894">
    <property type="entry name" value="HTH_IS21_transposase_type"/>
</dbReference>
<evidence type="ECO:0000256" key="2">
    <source>
        <dbReference type="ARBA" id="ARBA00022578"/>
    </source>
</evidence>
<sequence>MLIMSQINHIRDLRQCGYRISEIAKKVGADHKTIRKYLDKDNFSPAPPAHSQKPSILDPYKPKIQQYLAQDKKHWYKQHHTARRIFQRLTEEEQYPGSYSVVQRYVKTLRKNAVEKSSLELVWEPGTAQVDFGEADFEENGRTVRLKYLTVSFPYSNDGYSQVFGGETAECVCQGLQDIFTYIGGVPPLLIFDNATGVGHRVRDVIYESKLFGQFRAHCQFRVRYCNPAAGYEKGNVERKVGYTRANLFVPVPKFNDRETYNRQLLAAHQIKAVEPHYKKGEQIQVLFSADKAALQPLPLKPFNVCRYEWLKADGYGKICLEGKHYYSTRPENAHKKVLVGIRANRIDILNDGGRVVVEHQRVYGDKRSDISDYSTTLATLLNNAGAWFNSGFRQEVPDLLRDYLDAQPKPVLRNCLRMMQELAGQYGVKAAISAMELTVRNGSVNICDASVLAARITGYGINTPPEQGPSLYVYDDLFLKGGSADDDTKNACGA</sequence>
<dbReference type="InterPro" id="IPR001584">
    <property type="entry name" value="Integrase_cat-core"/>
</dbReference>
<dbReference type="OrthoDB" id="47787at2"/>
<comment type="caution">
    <text evidence="7">The sequence shown here is derived from an EMBL/GenBank/DDBJ whole genome shotgun (WGS) entry which is preliminary data.</text>
</comment>
<evidence type="ECO:0000313" key="7">
    <source>
        <dbReference type="EMBL" id="TCS77682.1"/>
    </source>
</evidence>
<evidence type="ECO:0000259" key="5">
    <source>
        <dbReference type="PROSITE" id="PS50531"/>
    </source>
</evidence>
<dbReference type="PROSITE" id="PS50994">
    <property type="entry name" value="INTEGRASE"/>
    <property type="match status" value="1"/>
</dbReference>
<keyword evidence="4" id="KW-0233">DNA recombination</keyword>
<name>A0A4V2URH3_9FIRM</name>
<keyword evidence="3" id="KW-0238">DNA-binding</keyword>
<evidence type="ECO:0000256" key="3">
    <source>
        <dbReference type="ARBA" id="ARBA00023125"/>
    </source>
</evidence>
<evidence type="ECO:0000256" key="4">
    <source>
        <dbReference type="ARBA" id="ARBA00023172"/>
    </source>
</evidence>
<gene>
    <name evidence="7" type="ORF">EDC37_11483</name>
</gene>
<evidence type="ECO:0000313" key="8">
    <source>
        <dbReference type="Proteomes" id="UP000295188"/>
    </source>
</evidence>
<dbReference type="Gene3D" id="1.10.10.60">
    <property type="entry name" value="Homeodomain-like"/>
    <property type="match status" value="1"/>
</dbReference>
<dbReference type="EMBL" id="SMAA01000014">
    <property type="protein sequence ID" value="TCS77682.1"/>
    <property type="molecule type" value="Genomic_DNA"/>
</dbReference>
<accession>A0A4V2URH3</accession>
<feature type="domain" description="Integrase catalytic" evidence="6">
    <location>
        <begin position="121"/>
        <end position="305"/>
    </location>
</feature>
<dbReference type="PANTHER" id="PTHR35004:SF7">
    <property type="entry name" value="INTEGRASE PROTEIN"/>
    <property type="match status" value="1"/>
</dbReference>
<dbReference type="GO" id="GO:0032196">
    <property type="term" value="P:transposition"/>
    <property type="evidence" value="ECO:0007669"/>
    <property type="project" value="UniProtKB-KW"/>
</dbReference>
<evidence type="ECO:0000259" key="6">
    <source>
        <dbReference type="PROSITE" id="PS50994"/>
    </source>
</evidence>
<dbReference type="AlphaFoldDB" id="A0A4V2URH3"/>
<dbReference type="NCBIfam" id="NF033546">
    <property type="entry name" value="transpos_IS21"/>
    <property type="match status" value="1"/>
</dbReference>
<keyword evidence="2" id="KW-0815">Transposition</keyword>